<comment type="caution">
    <text evidence="4">The sequence shown here is derived from an EMBL/GenBank/DDBJ whole genome shotgun (WGS) entry which is preliminary data.</text>
</comment>
<name>A0A841GYK2_9BACT</name>
<comment type="similarity">
    <text evidence="3">Belongs to the FdhD family.</text>
</comment>
<dbReference type="PIRSF" id="PIRSF015626">
    <property type="entry name" value="FdhD"/>
    <property type="match status" value="1"/>
</dbReference>
<dbReference type="GO" id="GO:0006777">
    <property type="term" value="P:Mo-molybdopterin cofactor biosynthetic process"/>
    <property type="evidence" value="ECO:0007669"/>
    <property type="project" value="UniProtKB-UniRule"/>
</dbReference>
<gene>
    <name evidence="3" type="primary">fdhD</name>
    <name evidence="4" type="ORF">HNQ61_002462</name>
</gene>
<dbReference type="HAMAP" id="MF_00187">
    <property type="entry name" value="FdhD"/>
    <property type="match status" value="1"/>
</dbReference>
<reference evidence="4 5" key="1">
    <citation type="submission" date="2020-08" db="EMBL/GenBank/DDBJ databases">
        <title>Genomic Encyclopedia of Type Strains, Phase IV (KMG-IV): sequencing the most valuable type-strain genomes for metagenomic binning, comparative biology and taxonomic classification.</title>
        <authorList>
            <person name="Goeker M."/>
        </authorList>
    </citation>
    <scope>NUCLEOTIDE SEQUENCE [LARGE SCALE GENOMIC DNA]</scope>
    <source>
        <strain evidence="4 5">DSM 29007</strain>
    </source>
</reference>
<dbReference type="SUPFAM" id="SSF53927">
    <property type="entry name" value="Cytidine deaminase-like"/>
    <property type="match status" value="1"/>
</dbReference>
<sequence>MSGDRRSTARARVERVSVSADGAVRRVRDDLLATEEPLEIRVLRAEDASGPADANATRVAVTMRTPGADFELAAGFLYGEGLIDGPRSITAIRYCTEAEQRYNVVNVVLALGAPWNADALARNFYTTSSCGVCGKASIEAVMGAACPPASAGPCVEPAVIVALPDRLREAQAVFERTGGLHAAAQFTPEGELVRIREDVGRHNAMDKLVGAALLAGEVPLDGAVVMVSGRTSFELVQKAARAGITVLAGVSAPSSLAVQLARETGMTLAGFVRGPGFNIYAGGARIGRPAGAATG</sequence>
<dbReference type="GO" id="GO:0005737">
    <property type="term" value="C:cytoplasm"/>
    <property type="evidence" value="ECO:0007669"/>
    <property type="project" value="UniProtKB-SubCell"/>
</dbReference>
<comment type="subcellular location">
    <subcellularLocation>
        <location evidence="3">Cytoplasm</location>
    </subcellularLocation>
</comment>
<evidence type="ECO:0000256" key="3">
    <source>
        <dbReference type="HAMAP-Rule" id="MF_00187"/>
    </source>
</evidence>
<keyword evidence="5" id="KW-1185">Reference proteome</keyword>
<dbReference type="GO" id="GO:0016783">
    <property type="term" value="F:sulfurtransferase activity"/>
    <property type="evidence" value="ECO:0007669"/>
    <property type="project" value="InterPro"/>
</dbReference>
<feature type="active site" description="Cysteine persulfide intermediate" evidence="3">
    <location>
        <position position="130"/>
    </location>
</feature>
<evidence type="ECO:0000313" key="5">
    <source>
        <dbReference type="Proteomes" id="UP000582837"/>
    </source>
</evidence>
<comment type="function">
    <text evidence="3">Required for formate dehydrogenase (FDH) activity. Acts as a sulfur carrier protein that transfers sulfur from IscS to the molybdenum cofactor prior to its insertion into FDH.</text>
</comment>
<comment type="caution">
    <text evidence="3">Lacks conserved residue(s) required for the propagation of feature annotation.</text>
</comment>
<dbReference type="Gene3D" id="3.40.140.10">
    <property type="entry name" value="Cytidine Deaminase, domain 2"/>
    <property type="match status" value="1"/>
</dbReference>
<proteinExistence type="inferred from homology"/>
<dbReference type="Proteomes" id="UP000582837">
    <property type="component" value="Unassembled WGS sequence"/>
</dbReference>
<evidence type="ECO:0000313" key="4">
    <source>
        <dbReference type="EMBL" id="MBB6070840.1"/>
    </source>
</evidence>
<dbReference type="PANTHER" id="PTHR30592:SF1">
    <property type="entry name" value="SULFUR CARRIER PROTEIN FDHD"/>
    <property type="match status" value="1"/>
</dbReference>
<dbReference type="AlphaFoldDB" id="A0A841GYK2"/>
<dbReference type="Pfam" id="PF02634">
    <property type="entry name" value="FdhD-NarQ"/>
    <property type="match status" value="1"/>
</dbReference>
<evidence type="ECO:0000256" key="2">
    <source>
        <dbReference type="ARBA" id="ARBA00023150"/>
    </source>
</evidence>
<evidence type="ECO:0000256" key="1">
    <source>
        <dbReference type="ARBA" id="ARBA00022490"/>
    </source>
</evidence>
<keyword evidence="2 3" id="KW-0501">Molybdenum cofactor biosynthesis</keyword>
<dbReference type="PANTHER" id="PTHR30592">
    <property type="entry name" value="FORMATE DEHYDROGENASE"/>
    <property type="match status" value="1"/>
</dbReference>
<organism evidence="4 5">
    <name type="scientific">Longimicrobium terrae</name>
    <dbReference type="NCBI Taxonomy" id="1639882"/>
    <lineage>
        <taxon>Bacteria</taxon>
        <taxon>Pseudomonadati</taxon>
        <taxon>Gemmatimonadota</taxon>
        <taxon>Longimicrobiia</taxon>
        <taxon>Longimicrobiales</taxon>
        <taxon>Longimicrobiaceae</taxon>
        <taxon>Longimicrobium</taxon>
    </lineage>
</organism>
<protein>
    <recommendedName>
        <fullName evidence="3">Sulfur carrier protein FdhD</fullName>
    </recommendedName>
</protein>
<accession>A0A841GYK2</accession>
<dbReference type="NCBIfam" id="NF001943">
    <property type="entry name" value="PRK00724.1-2"/>
    <property type="match status" value="1"/>
</dbReference>
<dbReference type="InterPro" id="IPR016193">
    <property type="entry name" value="Cytidine_deaminase-like"/>
</dbReference>
<dbReference type="EMBL" id="JACHIA010000006">
    <property type="protein sequence ID" value="MBB6070840.1"/>
    <property type="molecule type" value="Genomic_DNA"/>
</dbReference>
<dbReference type="RefSeq" id="WP_170033187.1">
    <property type="nucleotide sequence ID" value="NZ_JABDTL010000001.1"/>
</dbReference>
<keyword evidence="1 3" id="KW-0963">Cytoplasm</keyword>
<dbReference type="InterPro" id="IPR003786">
    <property type="entry name" value="FdhD"/>
</dbReference>
<dbReference type="NCBIfam" id="TIGR00129">
    <property type="entry name" value="fdhD_narQ"/>
    <property type="match status" value="1"/>
</dbReference>
<dbReference type="Gene3D" id="3.10.20.10">
    <property type="match status" value="1"/>
</dbReference>
<dbReference type="GO" id="GO:0097163">
    <property type="term" value="F:sulfur carrier activity"/>
    <property type="evidence" value="ECO:0007669"/>
    <property type="project" value="UniProtKB-UniRule"/>
</dbReference>